<reference evidence="16" key="1">
    <citation type="submission" date="2022-01" db="EMBL/GenBank/DDBJ databases">
        <authorList>
            <person name="King R."/>
        </authorList>
    </citation>
    <scope>NUCLEOTIDE SEQUENCE</scope>
</reference>
<dbReference type="Pfam" id="PF00067">
    <property type="entry name" value="p450"/>
    <property type="match status" value="1"/>
</dbReference>
<dbReference type="EMBL" id="OU900096">
    <property type="protein sequence ID" value="CAG9859764.1"/>
    <property type="molecule type" value="Genomic_DNA"/>
</dbReference>
<protein>
    <recommendedName>
        <fullName evidence="18">Cytochrome P450</fullName>
    </recommendedName>
</protein>
<evidence type="ECO:0000256" key="14">
    <source>
        <dbReference type="RuleBase" id="RU000461"/>
    </source>
</evidence>
<dbReference type="GO" id="GO:0020037">
    <property type="term" value="F:heme binding"/>
    <property type="evidence" value="ECO:0007669"/>
    <property type="project" value="InterPro"/>
</dbReference>
<evidence type="ECO:0000256" key="3">
    <source>
        <dbReference type="ARBA" id="ARBA00004406"/>
    </source>
</evidence>
<name>A0A9N9XPE0_PHYSR</name>
<dbReference type="PRINTS" id="PR00385">
    <property type="entry name" value="P450"/>
</dbReference>
<dbReference type="InterPro" id="IPR017972">
    <property type="entry name" value="Cyt_P450_CS"/>
</dbReference>
<dbReference type="PRINTS" id="PR00463">
    <property type="entry name" value="EP450I"/>
</dbReference>
<keyword evidence="12 15" id="KW-0472">Membrane</keyword>
<dbReference type="InterPro" id="IPR002401">
    <property type="entry name" value="Cyt_P450_E_grp-I"/>
</dbReference>
<dbReference type="InterPro" id="IPR036396">
    <property type="entry name" value="Cyt_P450_sf"/>
</dbReference>
<dbReference type="InterPro" id="IPR050476">
    <property type="entry name" value="Insect_CytP450_Detox"/>
</dbReference>
<comment type="cofactor">
    <cofactor evidence="1 13">
        <name>heme</name>
        <dbReference type="ChEBI" id="CHEBI:30413"/>
    </cofactor>
</comment>
<dbReference type="Gene3D" id="1.10.630.10">
    <property type="entry name" value="Cytochrome P450"/>
    <property type="match status" value="1"/>
</dbReference>
<keyword evidence="15" id="KW-1133">Transmembrane helix</keyword>
<evidence type="ECO:0000256" key="9">
    <source>
        <dbReference type="ARBA" id="ARBA00023002"/>
    </source>
</evidence>
<dbReference type="GO" id="GO:0016705">
    <property type="term" value="F:oxidoreductase activity, acting on paired donors, with incorporation or reduction of molecular oxygen"/>
    <property type="evidence" value="ECO:0007669"/>
    <property type="project" value="InterPro"/>
</dbReference>
<proteinExistence type="inferred from homology"/>
<evidence type="ECO:0000256" key="15">
    <source>
        <dbReference type="SAM" id="Phobius"/>
    </source>
</evidence>
<dbReference type="GO" id="GO:0004497">
    <property type="term" value="F:monooxygenase activity"/>
    <property type="evidence" value="ECO:0007669"/>
    <property type="project" value="UniProtKB-KW"/>
</dbReference>
<accession>A0A9N9XPE0</accession>
<dbReference type="PANTHER" id="PTHR24292:SF100">
    <property type="entry name" value="CYTOCHROME P450 6A16, ISOFORM B-RELATED"/>
    <property type="match status" value="1"/>
</dbReference>
<dbReference type="InterPro" id="IPR001128">
    <property type="entry name" value="Cyt_P450"/>
</dbReference>
<keyword evidence="7" id="KW-0256">Endoplasmic reticulum</keyword>
<dbReference type="GO" id="GO:0005789">
    <property type="term" value="C:endoplasmic reticulum membrane"/>
    <property type="evidence" value="ECO:0007669"/>
    <property type="project" value="UniProtKB-SubCell"/>
</dbReference>
<evidence type="ECO:0000256" key="11">
    <source>
        <dbReference type="ARBA" id="ARBA00023033"/>
    </source>
</evidence>
<feature type="binding site" description="axial binding residue" evidence="13">
    <location>
        <position position="464"/>
    </location>
    <ligand>
        <name>heme</name>
        <dbReference type="ChEBI" id="CHEBI:30413"/>
    </ligand>
    <ligandPart>
        <name>Fe</name>
        <dbReference type="ChEBI" id="CHEBI:18248"/>
    </ligandPart>
</feature>
<keyword evidence="6 13" id="KW-0479">Metal-binding</keyword>
<dbReference type="AlphaFoldDB" id="A0A9N9XPE0"/>
<keyword evidence="11 14" id="KW-0503">Monooxygenase</keyword>
<comment type="subcellular location">
    <subcellularLocation>
        <location evidence="3">Endoplasmic reticulum membrane</location>
        <topology evidence="3">Peripheral membrane protein</topology>
    </subcellularLocation>
    <subcellularLocation>
        <location evidence="2">Microsome membrane</location>
        <topology evidence="2">Peripheral membrane protein</topology>
    </subcellularLocation>
</comment>
<evidence type="ECO:0000313" key="17">
    <source>
        <dbReference type="Proteomes" id="UP001153712"/>
    </source>
</evidence>
<evidence type="ECO:0000256" key="12">
    <source>
        <dbReference type="ARBA" id="ARBA00023136"/>
    </source>
</evidence>
<evidence type="ECO:0000256" key="13">
    <source>
        <dbReference type="PIRSR" id="PIRSR602401-1"/>
    </source>
</evidence>
<dbReference type="PROSITE" id="PS00086">
    <property type="entry name" value="CYTOCHROME_P450"/>
    <property type="match status" value="1"/>
</dbReference>
<sequence>MHSAYIREEFKMFALVLVLIPIVVYLYLKWNYSYWKRIGLEYIEPHLIYGNTKEFVKKELSFGDQFAKLYKEFKSRGLKHGGVFMLQRPVYIPVDLDIVKNILQRDFNHFMNHGMFFNEEVDPLSGHLFNLEDEKWRKLRAKLTPTFTSGKMKMMFSTMVECTEAFQQILQNYANLNDAVDIKDIASRFTTDVIGSVAFGIDCNSLTNPKSEFRQFANKIFEQTTIRRFRNILASVIPRRVLIALKFKQTNPEVEDFFMGVIEGTVKYREENNLFRKDFMHLLLQLKNRGEVADDDRVIVDEKNNSHFLTLNEIAAQCFVFFIAGFETSATTMTFALLEMALNPDIQKMLREEIETVLAKHDGVVSYEAVMEMNYLDKIVHETLRKHPPIPGAPRVCNKTYEIPNTNITLESGTRVHIPFHAIHKDPDHYPDPEKFDPERFNEENKAKRHPFAFIPFGEGPRICIGARFGLLQAKVGLISVIRNFEVTLNKKTIRPIRYTTKAFVTAIEGGVWLNVSKIEKN</sequence>
<evidence type="ECO:0000256" key="8">
    <source>
        <dbReference type="ARBA" id="ARBA00022848"/>
    </source>
</evidence>
<feature type="transmembrane region" description="Helical" evidence="15">
    <location>
        <begin position="12"/>
        <end position="28"/>
    </location>
</feature>
<keyword evidence="10 13" id="KW-0408">Iron</keyword>
<keyword evidence="8" id="KW-0492">Microsome</keyword>
<evidence type="ECO:0000256" key="10">
    <source>
        <dbReference type="ARBA" id="ARBA00023004"/>
    </source>
</evidence>
<evidence type="ECO:0008006" key="18">
    <source>
        <dbReference type="Google" id="ProtNLM"/>
    </source>
</evidence>
<evidence type="ECO:0000256" key="5">
    <source>
        <dbReference type="ARBA" id="ARBA00022617"/>
    </source>
</evidence>
<keyword evidence="15" id="KW-0812">Transmembrane</keyword>
<comment type="similarity">
    <text evidence="4 14">Belongs to the cytochrome P450 family.</text>
</comment>
<evidence type="ECO:0000256" key="2">
    <source>
        <dbReference type="ARBA" id="ARBA00004174"/>
    </source>
</evidence>
<gene>
    <name evidence="16" type="ORF">PHYEVI_LOCUS6132</name>
</gene>
<dbReference type="OrthoDB" id="2789670at2759"/>
<keyword evidence="9 14" id="KW-0560">Oxidoreductase</keyword>
<evidence type="ECO:0000256" key="7">
    <source>
        <dbReference type="ARBA" id="ARBA00022824"/>
    </source>
</evidence>
<keyword evidence="5 13" id="KW-0349">Heme</keyword>
<dbReference type="SUPFAM" id="SSF48264">
    <property type="entry name" value="Cytochrome P450"/>
    <property type="match status" value="1"/>
</dbReference>
<evidence type="ECO:0000256" key="4">
    <source>
        <dbReference type="ARBA" id="ARBA00010617"/>
    </source>
</evidence>
<dbReference type="FunFam" id="1.10.630.10:FF:000042">
    <property type="entry name" value="Cytochrome P450"/>
    <property type="match status" value="1"/>
</dbReference>
<dbReference type="PANTHER" id="PTHR24292">
    <property type="entry name" value="CYTOCHROME P450"/>
    <property type="match status" value="1"/>
</dbReference>
<evidence type="ECO:0000256" key="1">
    <source>
        <dbReference type="ARBA" id="ARBA00001971"/>
    </source>
</evidence>
<keyword evidence="17" id="KW-1185">Reference proteome</keyword>
<dbReference type="GO" id="GO:0005506">
    <property type="term" value="F:iron ion binding"/>
    <property type="evidence" value="ECO:0007669"/>
    <property type="project" value="InterPro"/>
</dbReference>
<evidence type="ECO:0000256" key="6">
    <source>
        <dbReference type="ARBA" id="ARBA00022723"/>
    </source>
</evidence>
<organism evidence="16 17">
    <name type="scientific">Phyllotreta striolata</name>
    <name type="common">Striped flea beetle</name>
    <name type="synonym">Crioceris striolata</name>
    <dbReference type="NCBI Taxonomy" id="444603"/>
    <lineage>
        <taxon>Eukaryota</taxon>
        <taxon>Metazoa</taxon>
        <taxon>Ecdysozoa</taxon>
        <taxon>Arthropoda</taxon>
        <taxon>Hexapoda</taxon>
        <taxon>Insecta</taxon>
        <taxon>Pterygota</taxon>
        <taxon>Neoptera</taxon>
        <taxon>Endopterygota</taxon>
        <taxon>Coleoptera</taxon>
        <taxon>Polyphaga</taxon>
        <taxon>Cucujiformia</taxon>
        <taxon>Chrysomeloidea</taxon>
        <taxon>Chrysomelidae</taxon>
        <taxon>Galerucinae</taxon>
        <taxon>Alticini</taxon>
        <taxon>Phyllotreta</taxon>
    </lineage>
</organism>
<dbReference type="CDD" id="cd11056">
    <property type="entry name" value="CYP6-like"/>
    <property type="match status" value="1"/>
</dbReference>
<evidence type="ECO:0000313" key="16">
    <source>
        <dbReference type="EMBL" id="CAG9859764.1"/>
    </source>
</evidence>
<dbReference type="Proteomes" id="UP001153712">
    <property type="component" value="Chromosome 3"/>
</dbReference>